<dbReference type="InterPro" id="IPR013087">
    <property type="entry name" value="Znf_C2H2_type"/>
</dbReference>
<dbReference type="EMBL" id="AUSU01001930">
    <property type="protein sequence ID" value="EPS69858.1"/>
    <property type="molecule type" value="Genomic_DNA"/>
</dbReference>
<dbReference type="AlphaFoldDB" id="S8E2J5"/>
<evidence type="ECO:0000256" key="8">
    <source>
        <dbReference type="PROSITE-ProRule" id="PRU00042"/>
    </source>
</evidence>
<comment type="caution">
    <text evidence="11">The sequence shown here is derived from an EMBL/GenBank/DDBJ whole genome shotgun (WGS) entry which is preliminary data.</text>
</comment>
<feature type="region of interest" description="Disordered" evidence="9">
    <location>
        <begin position="43"/>
        <end position="86"/>
    </location>
</feature>
<keyword evidence="7" id="KW-0539">Nucleus</keyword>
<evidence type="ECO:0000259" key="10">
    <source>
        <dbReference type="PROSITE" id="PS50157"/>
    </source>
</evidence>
<evidence type="ECO:0000256" key="3">
    <source>
        <dbReference type="ARBA" id="ARBA00022771"/>
    </source>
</evidence>
<accession>S8E2J5</accession>
<dbReference type="Proteomes" id="UP000015453">
    <property type="component" value="Unassembled WGS sequence"/>
</dbReference>
<keyword evidence="3 8" id="KW-0863">Zinc-finger</keyword>
<dbReference type="PROSITE" id="PS00028">
    <property type="entry name" value="ZINC_FINGER_C2H2_1"/>
    <property type="match status" value="1"/>
</dbReference>
<dbReference type="InterPro" id="IPR052426">
    <property type="entry name" value="Plant_dev_regulator"/>
</dbReference>
<dbReference type="InterPro" id="IPR036236">
    <property type="entry name" value="Znf_C2H2_sf"/>
</dbReference>
<comment type="subcellular location">
    <subcellularLocation>
        <location evidence="1">Nucleus</location>
    </subcellularLocation>
</comment>
<dbReference type="PROSITE" id="PS50157">
    <property type="entry name" value="ZINC_FINGER_C2H2_2"/>
    <property type="match status" value="1"/>
</dbReference>
<keyword evidence="6" id="KW-0804">Transcription</keyword>
<sequence length="102" mass="11740">MNGEKVSWRDRENYHLHQTKKSFFMCNFCNRGFSNAQALGGHMNVHRRDRARLKESEENPRDRHEKRGAGNLDSPTGPAAATPEFGRGDLDLELRLGCYTYN</sequence>
<keyword evidence="4" id="KW-0862">Zinc</keyword>
<dbReference type="Gene3D" id="3.30.160.60">
    <property type="entry name" value="Classic Zinc Finger"/>
    <property type="match status" value="1"/>
</dbReference>
<feature type="compositionally biased region" description="Basic and acidic residues" evidence="9">
    <location>
        <begin position="52"/>
        <end position="68"/>
    </location>
</feature>
<organism evidence="11 12">
    <name type="scientific">Genlisea aurea</name>
    <dbReference type="NCBI Taxonomy" id="192259"/>
    <lineage>
        <taxon>Eukaryota</taxon>
        <taxon>Viridiplantae</taxon>
        <taxon>Streptophyta</taxon>
        <taxon>Embryophyta</taxon>
        <taxon>Tracheophyta</taxon>
        <taxon>Spermatophyta</taxon>
        <taxon>Magnoliopsida</taxon>
        <taxon>eudicotyledons</taxon>
        <taxon>Gunneridae</taxon>
        <taxon>Pentapetalae</taxon>
        <taxon>asterids</taxon>
        <taxon>lamiids</taxon>
        <taxon>Lamiales</taxon>
        <taxon>Lentibulariaceae</taxon>
        <taxon>Genlisea</taxon>
    </lineage>
</organism>
<evidence type="ECO:0000313" key="11">
    <source>
        <dbReference type="EMBL" id="EPS69858.1"/>
    </source>
</evidence>
<evidence type="ECO:0000256" key="7">
    <source>
        <dbReference type="ARBA" id="ARBA00023242"/>
    </source>
</evidence>
<proteinExistence type="predicted"/>
<evidence type="ECO:0000256" key="2">
    <source>
        <dbReference type="ARBA" id="ARBA00022723"/>
    </source>
</evidence>
<evidence type="ECO:0000256" key="6">
    <source>
        <dbReference type="ARBA" id="ARBA00023163"/>
    </source>
</evidence>
<keyword evidence="12" id="KW-1185">Reference proteome</keyword>
<dbReference type="OrthoDB" id="780709at2759"/>
<keyword evidence="5" id="KW-0805">Transcription regulation</keyword>
<dbReference type="PANTHER" id="PTHR45801">
    <property type="entry name" value="OS07G0101800 PROTEIN"/>
    <property type="match status" value="1"/>
</dbReference>
<evidence type="ECO:0000313" key="12">
    <source>
        <dbReference type="Proteomes" id="UP000015453"/>
    </source>
</evidence>
<evidence type="ECO:0000256" key="4">
    <source>
        <dbReference type="ARBA" id="ARBA00022833"/>
    </source>
</evidence>
<dbReference type="SUPFAM" id="SSF57667">
    <property type="entry name" value="beta-beta-alpha zinc fingers"/>
    <property type="match status" value="1"/>
</dbReference>
<evidence type="ECO:0000256" key="5">
    <source>
        <dbReference type="ARBA" id="ARBA00023015"/>
    </source>
</evidence>
<name>S8E2J5_9LAMI</name>
<keyword evidence="2" id="KW-0479">Metal-binding</keyword>
<feature type="domain" description="C2H2-type" evidence="10">
    <location>
        <begin position="24"/>
        <end position="51"/>
    </location>
</feature>
<reference evidence="11 12" key="1">
    <citation type="journal article" date="2013" name="BMC Genomics">
        <title>The miniature genome of a carnivorous plant Genlisea aurea contains a low number of genes and short non-coding sequences.</title>
        <authorList>
            <person name="Leushkin E.V."/>
            <person name="Sutormin R.A."/>
            <person name="Nabieva E.R."/>
            <person name="Penin A.A."/>
            <person name="Kondrashov A.S."/>
            <person name="Logacheva M.D."/>
        </authorList>
    </citation>
    <scope>NUCLEOTIDE SEQUENCE [LARGE SCALE GENOMIC DNA]</scope>
</reference>
<evidence type="ECO:0000256" key="1">
    <source>
        <dbReference type="ARBA" id="ARBA00004123"/>
    </source>
</evidence>
<dbReference type="GO" id="GO:0008270">
    <property type="term" value="F:zinc ion binding"/>
    <property type="evidence" value="ECO:0007669"/>
    <property type="project" value="UniProtKB-KW"/>
</dbReference>
<protein>
    <recommendedName>
        <fullName evidence="10">C2H2-type domain-containing protein</fullName>
    </recommendedName>
</protein>
<gene>
    <name evidence="11" type="ORF">M569_04905</name>
</gene>
<dbReference type="PANTHER" id="PTHR45801:SF117">
    <property type="entry name" value="OS07G0417400 PROTEIN"/>
    <property type="match status" value="1"/>
</dbReference>
<evidence type="ECO:0000256" key="9">
    <source>
        <dbReference type="SAM" id="MobiDB-lite"/>
    </source>
</evidence>
<dbReference type="GO" id="GO:0005634">
    <property type="term" value="C:nucleus"/>
    <property type="evidence" value="ECO:0007669"/>
    <property type="project" value="UniProtKB-SubCell"/>
</dbReference>